<dbReference type="Pfam" id="PF00654">
    <property type="entry name" value="Voltage_CLC"/>
    <property type="match status" value="1"/>
</dbReference>
<dbReference type="PRINTS" id="PR00762">
    <property type="entry name" value="CLCHANNEL"/>
</dbReference>
<keyword evidence="3 11" id="KW-0812">Transmembrane</keyword>
<dbReference type="Proteomes" id="UP000092460">
    <property type="component" value="Unassembled WGS sequence"/>
</dbReference>
<dbReference type="STRING" id="67801.A0A1B0BFL5"/>
<dbReference type="Gene3D" id="3.10.580.10">
    <property type="entry name" value="CBS-domain"/>
    <property type="match status" value="1"/>
</dbReference>
<dbReference type="VEuPathDB" id="VectorBase:GPPI028487"/>
<evidence type="ECO:0000313" key="14">
    <source>
        <dbReference type="EnsemblMetazoa" id="GPPI028487-PA"/>
    </source>
</evidence>
<comment type="caution">
    <text evidence="11">Lacks conserved residue(s) required for the propagation of feature annotation.</text>
</comment>
<dbReference type="CDD" id="cd00084">
    <property type="entry name" value="HMG-box_SF"/>
    <property type="match status" value="1"/>
</dbReference>
<evidence type="ECO:0000256" key="8">
    <source>
        <dbReference type="ARBA" id="ARBA00023136"/>
    </source>
</evidence>
<dbReference type="AlphaFoldDB" id="A0A1B0BFL5"/>
<protein>
    <recommendedName>
        <fullName evidence="11">Chloride channel protein</fullName>
    </recommendedName>
</protein>
<dbReference type="SUPFAM" id="SSF47095">
    <property type="entry name" value="HMG-box"/>
    <property type="match status" value="1"/>
</dbReference>
<keyword evidence="7 10" id="KW-0129">CBS domain</keyword>
<name>A0A1B0BFL5_9MUSC</name>
<dbReference type="PANTHER" id="PTHR11689">
    <property type="entry name" value="CHLORIDE CHANNEL PROTEIN CLC FAMILY MEMBER"/>
    <property type="match status" value="1"/>
</dbReference>
<dbReference type="EMBL" id="JXJN01013539">
    <property type="status" value="NOT_ANNOTATED_CDS"/>
    <property type="molecule type" value="Genomic_DNA"/>
</dbReference>
<dbReference type="PANTHER" id="PTHR11689:SF136">
    <property type="entry name" value="H(+)_CL(-) EXCHANGE TRANSPORTER 7"/>
    <property type="match status" value="1"/>
</dbReference>
<feature type="transmembrane region" description="Helical" evidence="11">
    <location>
        <begin position="266"/>
        <end position="284"/>
    </location>
</feature>
<organism evidence="14 15">
    <name type="scientific">Glossina palpalis gambiensis</name>
    <dbReference type="NCBI Taxonomy" id="67801"/>
    <lineage>
        <taxon>Eukaryota</taxon>
        <taxon>Metazoa</taxon>
        <taxon>Ecdysozoa</taxon>
        <taxon>Arthropoda</taxon>
        <taxon>Hexapoda</taxon>
        <taxon>Insecta</taxon>
        <taxon>Pterygota</taxon>
        <taxon>Neoptera</taxon>
        <taxon>Endopterygota</taxon>
        <taxon>Diptera</taxon>
        <taxon>Brachycera</taxon>
        <taxon>Muscomorpha</taxon>
        <taxon>Hippoboscoidea</taxon>
        <taxon>Glossinidae</taxon>
        <taxon>Glossina</taxon>
    </lineage>
</organism>
<dbReference type="PROSITE" id="PS51371">
    <property type="entry name" value="CBS"/>
    <property type="match status" value="2"/>
</dbReference>
<feature type="transmembrane region" description="Helical" evidence="11">
    <location>
        <begin position="407"/>
        <end position="430"/>
    </location>
</feature>
<dbReference type="GO" id="GO:0005765">
    <property type="term" value="C:lysosomal membrane"/>
    <property type="evidence" value="ECO:0007669"/>
    <property type="project" value="TreeGrafter"/>
</dbReference>
<dbReference type="GO" id="GO:0005254">
    <property type="term" value="F:chloride channel activity"/>
    <property type="evidence" value="ECO:0007669"/>
    <property type="project" value="UniProtKB-UniRule"/>
</dbReference>
<keyword evidence="6 11" id="KW-0406">Ion transport</keyword>
<dbReference type="SUPFAM" id="SSF81340">
    <property type="entry name" value="Clc chloride channel"/>
    <property type="match status" value="1"/>
</dbReference>
<evidence type="ECO:0000256" key="4">
    <source>
        <dbReference type="ARBA" id="ARBA00022737"/>
    </source>
</evidence>
<feature type="transmembrane region" description="Helical" evidence="11">
    <location>
        <begin position="524"/>
        <end position="544"/>
    </location>
</feature>
<feature type="transmembrane region" description="Helical" evidence="11">
    <location>
        <begin position="551"/>
        <end position="573"/>
    </location>
</feature>
<evidence type="ECO:0000256" key="3">
    <source>
        <dbReference type="ARBA" id="ARBA00022692"/>
    </source>
</evidence>
<dbReference type="EnsemblMetazoa" id="GPPI028487-RA">
    <property type="protein sequence ID" value="GPPI028487-PA"/>
    <property type="gene ID" value="GPPI028487"/>
</dbReference>
<feature type="transmembrane region" description="Helical" evidence="11">
    <location>
        <begin position="451"/>
        <end position="472"/>
    </location>
</feature>
<keyword evidence="4" id="KW-0677">Repeat</keyword>
<feature type="transmembrane region" description="Helical" evidence="11">
    <location>
        <begin position="362"/>
        <end position="387"/>
    </location>
</feature>
<dbReference type="InterPro" id="IPR014743">
    <property type="entry name" value="Cl-channel_core"/>
</dbReference>
<dbReference type="InterPro" id="IPR001807">
    <property type="entry name" value="ClC"/>
</dbReference>
<dbReference type="SUPFAM" id="SSF54631">
    <property type="entry name" value="CBS-domain pair"/>
    <property type="match status" value="1"/>
</dbReference>
<evidence type="ECO:0000313" key="15">
    <source>
        <dbReference type="Proteomes" id="UP000092460"/>
    </source>
</evidence>
<evidence type="ECO:0000256" key="9">
    <source>
        <dbReference type="ARBA" id="ARBA00023214"/>
    </source>
</evidence>
<feature type="compositionally biased region" description="Basic and acidic residues" evidence="12">
    <location>
        <begin position="1"/>
        <end position="13"/>
    </location>
</feature>
<evidence type="ECO:0000256" key="2">
    <source>
        <dbReference type="ARBA" id="ARBA00022448"/>
    </source>
</evidence>
<evidence type="ECO:0000256" key="10">
    <source>
        <dbReference type="PROSITE-ProRule" id="PRU00703"/>
    </source>
</evidence>
<evidence type="ECO:0000256" key="11">
    <source>
        <dbReference type="RuleBase" id="RU361221"/>
    </source>
</evidence>
<feature type="transmembrane region" description="Helical" evidence="11">
    <location>
        <begin position="166"/>
        <end position="187"/>
    </location>
</feature>
<feature type="compositionally biased region" description="Basic residues" evidence="12">
    <location>
        <begin position="889"/>
        <end position="902"/>
    </location>
</feature>
<dbReference type="CDD" id="cd04591">
    <property type="entry name" value="CBS_pair_voltage-gated_CLC_euk_bac"/>
    <property type="match status" value="1"/>
</dbReference>
<keyword evidence="2 11" id="KW-0813">Transport</keyword>
<proteinExistence type="inferred from homology"/>
<comment type="subcellular location">
    <subcellularLocation>
        <location evidence="1 11">Membrane</location>
        <topology evidence="1 11">Multi-pass membrane protein</topology>
    </subcellularLocation>
</comment>
<comment type="similarity">
    <text evidence="11">Belongs to the chloride channel (TC 2.A.49) family.</text>
</comment>
<dbReference type="SMART" id="SM00116">
    <property type="entry name" value="CBS"/>
    <property type="match status" value="2"/>
</dbReference>
<dbReference type="Gene3D" id="1.10.3080.10">
    <property type="entry name" value="Clc chloride channel"/>
    <property type="match status" value="1"/>
</dbReference>
<evidence type="ECO:0000256" key="5">
    <source>
        <dbReference type="ARBA" id="ARBA00022989"/>
    </source>
</evidence>
<evidence type="ECO:0000256" key="7">
    <source>
        <dbReference type="ARBA" id="ARBA00023122"/>
    </source>
</evidence>
<reference evidence="15" key="1">
    <citation type="submission" date="2015-01" db="EMBL/GenBank/DDBJ databases">
        <authorList>
            <person name="Aksoy S."/>
            <person name="Warren W."/>
            <person name="Wilson R.K."/>
        </authorList>
    </citation>
    <scope>NUCLEOTIDE SEQUENCE [LARGE SCALE GENOMIC DNA]</scope>
    <source>
        <strain evidence="15">IAEA</strain>
    </source>
</reference>
<accession>A0A1B0BFL5</accession>
<reference evidence="14" key="2">
    <citation type="submission" date="2020-05" db="UniProtKB">
        <authorList>
            <consortium name="EnsemblMetazoa"/>
        </authorList>
    </citation>
    <scope>IDENTIFICATION</scope>
    <source>
        <strain evidence="14">IAEA</strain>
    </source>
</reference>
<evidence type="ECO:0000256" key="1">
    <source>
        <dbReference type="ARBA" id="ARBA00004141"/>
    </source>
</evidence>
<feature type="transmembrane region" description="Helical" evidence="11">
    <location>
        <begin position="215"/>
        <end position="236"/>
    </location>
</feature>
<feature type="domain" description="CBS" evidence="13">
    <location>
        <begin position="644"/>
        <end position="708"/>
    </location>
</feature>
<dbReference type="InterPro" id="IPR051280">
    <property type="entry name" value="Cl-channel/antiporter"/>
</dbReference>
<dbReference type="GO" id="GO:0005634">
    <property type="term" value="C:nucleus"/>
    <property type="evidence" value="ECO:0007669"/>
    <property type="project" value="UniProtKB-ARBA"/>
</dbReference>
<feature type="region of interest" description="Disordered" evidence="12">
    <location>
        <begin position="889"/>
        <end position="908"/>
    </location>
</feature>
<dbReference type="InterPro" id="IPR036910">
    <property type="entry name" value="HMG_box_dom_sf"/>
</dbReference>
<evidence type="ECO:0000256" key="6">
    <source>
        <dbReference type="ARBA" id="ARBA00023065"/>
    </source>
</evidence>
<dbReference type="InterPro" id="IPR046342">
    <property type="entry name" value="CBS_dom_sf"/>
</dbReference>
<sequence>MDKKVESKSDEKPLISYSDTEDVQIPTAGTFGNYDEQSDEEILIGANDNGIPSDELLIDFKNKAQVESERPIVPIVFKTTRNTSVPVSERLESSSDQVHLSVEPSTSQVSQQHPTFHLRSRTAAINDQADIYESLDYDVCENVLFQAEQKRLAGIRWASRKDILRWIIFIQIGIITALVACTIDIIIEELSRLKYKFLKYQVDGNISTGDLVIPYLYWLILSIVPVSLGAAMVTYIEPVTAGSGVPQVKSYLNGVKIPRVVRIKTMTVKAVGVITSVVGGLAGGKEGPMIHAGAVVAAGISQGKSTTFAKDFRVFKDFRDDHEKRDFVLGGAAAGVAAAFGAPIGGMLFSLEEAASFWNQNLIWRTLVASIISSFTLNIVLSAYHGLNNYTFIGLFNLGKFEQPLTFNYYELPIFMLYGIAGGLLGAFWNMLNTRLSRFRARFIKPKFAKVLEATFVAMLGVSMACAMIYFINDCRPLGNDPTEYPTQLFCEDNEYNAVAALWFQTPEATVRSLFHDPPGSHKILTLTTFTLIYYVFSCLTFGLNVSLGVFIPTALVGAAWGRLVVMIAYYLFPKAAFLNPGKYALIGAAANLGGVLRMTISLTWVGDYFNEGIYDIQVAVNHVPMMPWEPLSHYRGLRASDIMSAPAVCVMLQDKANYIYDILTRCKHNGFPVVEDVKGNERSSGRVCGIILRSQLIVILLKSLFEENKRFWEKEVSIQTFRDLYPRYPSIKHVKMDNDKINYTINLNIFMNPSPVCANEHESVPKIFNKFRALGLRHLVVTDRENRIVGIITLQLVGWYVPRNARLALRSVQVLCIVNLNVGLVARHRLIHFSASWRKYKRKARGNSSRGKAPKLAARLWKIMSDDEKRPYRLLAIEEQRLKRLRPKRKSIAKSLPKRHNNSQASLPTENYRQFSNISRTHEPININFKIKLQLVGKKSFENPN</sequence>
<feature type="region of interest" description="Disordered" evidence="12">
    <location>
        <begin position="1"/>
        <end position="21"/>
    </location>
</feature>
<evidence type="ECO:0000256" key="12">
    <source>
        <dbReference type="SAM" id="MobiDB-lite"/>
    </source>
</evidence>
<dbReference type="Pfam" id="PF00571">
    <property type="entry name" value="CBS"/>
    <property type="match status" value="1"/>
</dbReference>
<keyword evidence="15" id="KW-1185">Reference proteome</keyword>
<feature type="transmembrane region" description="Helical" evidence="11">
    <location>
        <begin position="327"/>
        <end position="350"/>
    </location>
</feature>
<evidence type="ECO:0000259" key="13">
    <source>
        <dbReference type="PROSITE" id="PS51371"/>
    </source>
</evidence>
<keyword evidence="5 11" id="KW-1133">Transmembrane helix</keyword>
<keyword evidence="8 11" id="KW-0472">Membrane</keyword>
<keyword evidence="9 11" id="KW-0868">Chloride</keyword>
<dbReference type="InterPro" id="IPR000644">
    <property type="entry name" value="CBS_dom"/>
</dbReference>
<feature type="domain" description="CBS" evidence="13">
    <location>
        <begin position="752"/>
        <end position="810"/>
    </location>
</feature>